<dbReference type="PANTHER" id="PTHR12616">
    <property type="entry name" value="VACUOLAR PROTEIN SORTING VPS41"/>
    <property type="match status" value="1"/>
</dbReference>
<dbReference type="SUPFAM" id="SSF50978">
    <property type="entry name" value="WD40 repeat-like"/>
    <property type="match status" value="1"/>
</dbReference>
<accession>A0A843VYY0</accession>
<dbReference type="InterPro" id="IPR045111">
    <property type="entry name" value="Vps41/Vps8"/>
</dbReference>
<dbReference type="OrthoDB" id="289913at2759"/>
<dbReference type="AlphaFoldDB" id="A0A843VYY0"/>
<keyword evidence="6" id="KW-1185">Reference proteome</keyword>
<evidence type="ECO:0000313" key="5">
    <source>
        <dbReference type="EMBL" id="MQM01056.1"/>
    </source>
</evidence>
<keyword evidence="2" id="KW-0853">WD repeat</keyword>
<dbReference type="GO" id="GO:0030897">
    <property type="term" value="C:HOPS complex"/>
    <property type="evidence" value="ECO:0007669"/>
    <property type="project" value="TreeGrafter"/>
</dbReference>
<comment type="similarity">
    <text evidence="1">Belongs to the VPS8 family.</text>
</comment>
<name>A0A843VYY0_COLES</name>
<feature type="compositionally biased region" description="Low complexity" evidence="3">
    <location>
        <begin position="112"/>
        <end position="127"/>
    </location>
</feature>
<proteinExistence type="inferred from homology"/>
<feature type="compositionally biased region" description="Low complexity" evidence="3">
    <location>
        <begin position="40"/>
        <end position="54"/>
    </location>
</feature>
<protein>
    <recommendedName>
        <fullName evidence="4">Vacuolar protein sorting-associated protein 8 central domain-containing protein</fullName>
    </recommendedName>
</protein>
<evidence type="ECO:0000256" key="2">
    <source>
        <dbReference type="PROSITE-ProRule" id="PRU00221"/>
    </source>
</evidence>
<dbReference type="PANTHER" id="PTHR12616:SF8">
    <property type="entry name" value="VACUOLAR PROTEIN SORTING-ASSOCIATED PROTEIN 8 HOMOLOG"/>
    <property type="match status" value="1"/>
</dbReference>
<dbReference type="GO" id="GO:0034058">
    <property type="term" value="P:endosomal vesicle fusion"/>
    <property type="evidence" value="ECO:0007669"/>
    <property type="project" value="TreeGrafter"/>
</dbReference>
<reference evidence="5" key="1">
    <citation type="submission" date="2017-07" db="EMBL/GenBank/DDBJ databases">
        <title>Taro Niue Genome Assembly and Annotation.</title>
        <authorList>
            <person name="Atibalentja N."/>
            <person name="Keating K."/>
            <person name="Fields C.J."/>
        </authorList>
    </citation>
    <scope>NUCLEOTIDE SEQUENCE</scope>
    <source>
        <strain evidence="5">Niue_2</strain>
        <tissue evidence="5">Leaf</tissue>
    </source>
</reference>
<dbReference type="InterPro" id="IPR036322">
    <property type="entry name" value="WD40_repeat_dom_sf"/>
</dbReference>
<feature type="domain" description="Vacuolar protein sorting-associated protein 8 central" evidence="4">
    <location>
        <begin position="896"/>
        <end position="988"/>
    </location>
</feature>
<dbReference type="InterPro" id="IPR001680">
    <property type="entry name" value="WD40_rpt"/>
</dbReference>
<dbReference type="InterPro" id="IPR025941">
    <property type="entry name" value="Vps8_central_dom"/>
</dbReference>
<feature type="region of interest" description="Disordered" evidence="3">
    <location>
        <begin position="284"/>
        <end position="304"/>
    </location>
</feature>
<gene>
    <name evidence="5" type="ORF">Taro_033804</name>
</gene>
<dbReference type="PROSITE" id="PS50082">
    <property type="entry name" value="WD_REPEATS_2"/>
    <property type="match status" value="1"/>
</dbReference>
<sequence length="995" mass="108849">MELDLDSLLRSHGASGSDDDDDEAEQDGYRRTVDEILNDSDSSSHSSGGGVSRRASFGSLALADGAPSESLDLSGVGEKAEEFPPRTASTETLEELSAISTNGRGPRELPRSSVSSVGIWSSSSFSSPRLLPPLFGGVRPNPKPGAALAAAAAASRSIPTPHAAAILSKRASASSLDKISQCHDSTEDFLVEEGANFDGQAREGPSTSEDLRELSSGKLTSLIENEDASSPVWHASADGPQHEASSLFNEFVADDVDKIYPGEAISCLGKENKALSNISEVLEEDSSQLESNKRASRKDEKRLRSSMKPLEWAEDLEKRQASSGLDWEEGAVAQPMRLEGIRREPPAVGYLQIDPQNAITRAFLSHSFLRDHGSSQTLAVHMNSIAVGTSKGLVLIFPSKYSPHCADNMDAKMLVLGFQGDKSQSPVTSMCFNQQGDLLVVGYSDGHITAWDVQRATAVKVITGEHAAPVVHTLFLGQDSQVTRQFKVVTGDSKGLVLLHAISIVPLLNRFSIKTQCLLDGQKTGTVLSASPLLLDDLCTSSAQGNAAVSTSGLGSMVGGVVGGVVGGDSGWKLFNESAFVEEGVVVFVTHQNALVVRLTPSLEVYSQFSRPDGVREGSMPYTAWKYTMCPQQTNAPDRVAWLAIAWDRKVEIFKLIKSDLTKHCVWDLDSEAIGIEWLDDQMLVILTLRGYLCLYTRDGNELHRTSFVVDETGVDDIIAYHTYFTNNFGNPEKAFHNSVCVRGATIYVLGSMHLTISRLLPWKERIQTLQKAGDWMGALDLAMRLYDGQAHGVIDLPKMIDAVREAIMPYLVEMILSYVDEVFSYISVAHDHQIGKVSQGEDPNVRSSSERTEIDEQFARVGGVAVEFCIHIKRTDILFDDIFSRFTAAEHEGTFLEILEPYILKDMLGSLPPEIMQALVEHYSNKGWLQRVEQCVLHMDISSLDFNQVIRLCREHGLYSALIYLFNRGLDDYRTPLEELLVVVQSNQRVDAAI</sequence>
<feature type="compositionally biased region" description="Acidic residues" evidence="3">
    <location>
        <begin position="17"/>
        <end position="26"/>
    </location>
</feature>
<dbReference type="Proteomes" id="UP000652761">
    <property type="component" value="Unassembled WGS sequence"/>
</dbReference>
<dbReference type="GO" id="GO:0005770">
    <property type="term" value="C:late endosome"/>
    <property type="evidence" value="ECO:0007669"/>
    <property type="project" value="TreeGrafter"/>
</dbReference>
<feature type="region of interest" description="Disordered" evidence="3">
    <location>
        <begin position="66"/>
        <end position="144"/>
    </location>
</feature>
<dbReference type="EMBL" id="NMUH01002612">
    <property type="protein sequence ID" value="MQM01056.1"/>
    <property type="molecule type" value="Genomic_DNA"/>
</dbReference>
<evidence type="ECO:0000256" key="1">
    <source>
        <dbReference type="ARBA" id="ARBA00009422"/>
    </source>
</evidence>
<comment type="caution">
    <text evidence="5">The sequence shown here is derived from an EMBL/GenBank/DDBJ whole genome shotgun (WGS) entry which is preliminary data.</text>
</comment>
<dbReference type="Pfam" id="PF12816">
    <property type="entry name" value="TPR_Vps8"/>
    <property type="match status" value="1"/>
</dbReference>
<organism evidence="5 6">
    <name type="scientific">Colocasia esculenta</name>
    <name type="common">Wild taro</name>
    <name type="synonym">Arum esculentum</name>
    <dbReference type="NCBI Taxonomy" id="4460"/>
    <lineage>
        <taxon>Eukaryota</taxon>
        <taxon>Viridiplantae</taxon>
        <taxon>Streptophyta</taxon>
        <taxon>Embryophyta</taxon>
        <taxon>Tracheophyta</taxon>
        <taxon>Spermatophyta</taxon>
        <taxon>Magnoliopsida</taxon>
        <taxon>Liliopsida</taxon>
        <taxon>Araceae</taxon>
        <taxon>Aroideae</taxon>
        <taxon>Colocasieae</taxon>
        <taxon>Colocasia</taxon>
    </lineage>
</organism>
<dbReference type="SMART" id="SM00320">
    <property type="entry name" value="WD40"/>
    <property type="match status" value="1"/>
</dbReference>
<dbReference type="GO" id="GO:0006623">
    <property type="term" value="P:protein targeting to vacuole"/>
    <property type="evidence" value="ECO:0007669"/>
    <property type="project" value="InterPro"/>
</dbReference>
<feature type="compositionally biased region" description="Basic and acidic residues" evidence="3">
    <location>
        <begin position="291"/>
        <end position="303"/>
    </location>
</feature>
<evidence type="ECO:0000313" key="6">
    <source>
        <dbReference type="Proteomes" id="UP000652761"/>
    </source>
</evidence>
<feature type="repeat" description="WD" evidence="2">
    <location>
        <begin position="420"/>
        <end position="461"/>
    </location>
</feature>
<dbReference type="Gene3D" id="2.130.10.10">
    <property type="entry name" value="YVTN repeat-like/Quinoprotein amine dehydrogenase"/>
    <property type="match status" value="1"/>
</dbReference>
<evidence type="ECO:0000259" key="4">
    <source>
        <dbReference type="Pfam" id="PF12816"/>
    </source>
</evidence>
<feature type="region of interest" description="Disordered" evidence="3">
    <location>
        <begin position="1"/>
        <end position="54"/>
    </location>
</feature>
<dbReference type="Pfam" id="PF23410">
    <property type="entry name" value="Beta-prop_VPS8"/>
    <property type="match status" value="1"/>
</dbReference>
<evidence type="ECO:0000256" key="3">
    <source>
        <dbReference type="SAM" id="MobiDB-lite"/>
    </source>
</evidence>
<dbReference type="InterPro" id="IPR015943">
    <property type="entry name" value="WD40/YVTN_repeat-like_dom_sf"/>
</dbReference>
<feature type="non-terminal residue" evidence="5">
    <location>
        <position position="1"/>
    </location>
</feature>